<feature type="compositionally biased region" description="Pro residues" evidence="1">
    <location>
        <begin position="98"/>
        <end position="107"/>
    </location>
</feature>
<comment type="caution">
    <text evidence="2">The sequence shown here is derived from an EMBL/GenBank/DDBJ whole genome shotgun (WGS) entry which is preliminary data.</text>
</comment>
<keyword evidence="3" id="KW-1185">Reference proteome</keyword>
<gene>
    <name evidence="2" type="ORF">QO019_005398</name>
</gene>
<name>A0ABU0KMB6_9ACTN</name>
<feature type="compositionally biased region" description="Low complexity" evidence="1">
    <location>
        <begin position="84"/>
        <end position="94"/>
    </location>
</feature>
<protein>
    <submittedName>
        <fullName evidence="2">Cation transport ATPase</fullName>
    </submittedName>
</protein>
<organism evidence="2 3">
    <name type="scientific">Streptomyces thermodiastaticus</name>
    <dbReference type="NCBI Taxonomy" id="44061"/>
    <lineage>
        <taxon>Bacteria</taxon>
        <taxon>Bacillati</taxon>
        <taxon>Actinomycetota</taxon>
        <taxon>Actinomycetes</taxon>
        <taxon>Kitasatosporales</taxon>
        <taxon>Streptomycetaceae</taxon>
        <taxon>Streptomyces</taxon>
    </lineage>
</organism>
<dbReference type="EMBL" id="JAUSWC010000022">
    <property type="protein sequence ID" value="MDQ0490515.1"/>
    <property type="molecule type" value="Genomic_DNA"/>
</dbReference>
<feature type="region of interest" description="Disordered" evidence="1">
    <location>
        <begin position="35"/>
        <end position="57"/>
    </location>
</feature>
<sequence length="107" mass="11125">MEGVTATVNCATEKARISCGADMTVPGLIATVEATGYTAREPSPRDTDAQLPPQPDELRPLRDRLITAIVLSAPVVATAMVPARSSSTGSGCPRPSRRPPSPTRPGT</sequence>
<proteinExistence type="predicted"/>
<reference evidence="2 3" key="1">
    <citation type="submission" date="2023-07" db="EMBL/GenBank/DDBJ databases">
        <title>Genomic Encyclopedia of Type Strains, Phase IV (KMG-IV): sequencing the most valuable type-strain genomes for metagenomic binning, comparative biology and taxonomic classification.</title>
        <authorList>
            <person name="Goeker M."/>
        </authorList>
    </citation>
    <scope>NUCLEOTIDE SEQUENCE [LARGE SCALE GENOMIC DNA]</scope>
    <source>
        <strain evidence="2 3">DSM 40573</strain>
    </source>
</reference>
<feature type="region of interest" description="Disordered" evidence="1">
    <location>
        <begin position="81"/>
        <end position="107"/>
    </location>
</feature>
<evidence type="ECO:0000256" key="1">
    <source>
        <dbReference type="SAM" id="MobiDB-lite"/>
    </source>
</evidence>
<evidence type="ECO:0000313" key="3">
    <source>
        <dbReference type="Proteomes" id="UP001236795"/>
    </source>
</evidence>
<dbReference type="Proteomes" id="UP001236795">
    <property type="component" value="Unassembled WGS sequence"/>
</dbReference>
<accession>A0ABU0KMB6</accession>
<evidence type="ECO:0000313" key="2">
    <source>
        <dbReference type="EMBL" id="MDQ0490515.1"/>
    </source>
</evidence>